<reference evidence="2" key="1">
    <citation type="journal article" date="2023" name="G3 (Bethesda)">
        <title>Genome assembly and association tests identify interacting loci associated with vigor, precocity, and sex in interspecific pistachio rootstocks.</title>
        <authorList>
            <person name="Palmer W."/>
            <person name="Jacygrad E."/>
            <person name="Sagayaradj S."/>
            <person name="Cavanaugh K."/>
            <person name="Han R."/>
            <person name="Bertier L."/>
            <person name="Beede B."/>
            <person name="Kafkas S."/>
            <person name="Golino D."/>
            <person name="Preece J."/>
            <person name="Michelmore R."/>
        </authorList>
    </citation>
    <scope>NUCLEOTIDE SEQUENCE [LARGE SCALE GENOMIC DNA]</scope>
</reference>
<proteinExistence type="predicted"/>
<name>A0ACC1AZH4_9ROSI</name>
<accession>A0ACC1AZH4</accession>
<dbReference type="Proteomes" id="UP001164250">
    <property type="component" value="Chromosome 7"/>
</dbReference>
<gene>
    <name evidence="1" type="ORF">Patl1_25356</name>
</gene>
<comment type="caution">
    <text evidence="1">The sequence shown here is derived from an EMBL/GenBank/DDBJ whole genome shotgun (WGS) entry which is preliminary data.</text>
</comment>
<organism evidence="1 2">
    <name type="scientific">Pistacia atlantica</name>
    <dbReference type="NCBI Taxonomy" id="434234"/>
    <lineage>
        <taxon>Eukaryota</taxon>
        <taxon>Viridiplantae</taxon>
        <taxon>Streptophyta</taxon>
        <taxon>Embryophyta</taxon>
        <taxon>Tracheophyta</taxon>
        <taxon>Spermatophyta</taxon>
        <taxon>Magnoliopsida</taxon>
        <taxon>eudicotyledons</taxon>
        <taxon>Gunneridae</taxon>
        <taxon>Pentapetalae</taxon>
        <taxon>rosids</taxon>
        <taxon>malvids</taxon>
        <taxon>Sapindales</taxon>
        <taxon>Anacardiaceae</taxon>
        <taxon>Pistacia</taxon>
    </lineage>
</organism>
<dbReference type="EMBL" id="CM047903">
    <property type="protein sequence ID" value="KAJ0092028.1"/>
    <property type="molecule type" value="Genomic_DNA"/>
</dbReference>
<evidence type="ECO:0000313" key="1">
    <source>
        <dbReference type="EMBL" id="KAJ0092028.1"/>
    </source>
</evidence>
<evidence type="ECO:0000313" key="2">
    <source>
        <dbReference type="Proteomes" id="UP001164250"/>
    </source>
</evidence>
<protein>
    <submittedName>
        <fullName evidence="1">Uncharacterized protein</fullName>
    </submittedName>
</protein>
<sequence>MPFHAPNTLAFLFETAVSTHSSSLGRTIHAYIIKTLTSPIPSFLSNHLINMYSKLDLSNSAQLVLQFTPIRSRSVVTWTALISVASLHMPIAGKQVHGLALKAWLDK</sequence>
<keyword evidence="2" id="KW-1185">Reference proteome</keyword>